<dbReference type="AlphaFoldDB" id="A0A9X3CT81"/>
<comment type="caution">
    <text evidence="1">The sequence shown here is derived from an EMBL/GenBank/DDBJ whole genome shotgun (WGS) entry which is preliminary data.</text>
</comment>
<dbReference type="RefSeq" id="WP_265678067.1">
    <property type="nucleotide sequence ID" value="NZ_JAKRRY010000102.1"/>
</dbReference>
<evidence type="ECO:0000313" key="1">
    <source>
        <dbReference type="EMBL" id="MCW8349316.1"/>
    </source>
</evidence>
<name>A0A9X3CT81_9VIBR</name>
<protein>
    <submittedName>
        <fullName evidence="1">Uncharacterized protein</fullName>
    </submittedName>
</protein>
<dbReference type="Proteomes" id="UP001155587">
    <property type="component" value="Unassembled WGS sequence"/>
</dbReference>
<organism evidence="1 2">
    <name type="scientific">Vibrio qingdaonensis</name>
    <dbReference type="NCBI Taxonomy" id="2829491"/>
    <lineage>
        <taxon>Bacteria</taxon>
        <taxon>Pseudomonadati</taxon>
        <taxon>Pseudomonadota</taxon>
        <taxon>Gammaproteobacteria</taxon>
        <taxon>Vibrionales</taxon>
        <taxon>Vibrionaceae</taxon>
        <taxon>Vibrio</taxon>
    </lineage>
</organism>
<dbReference type="EMBL" id="JAKRRY010000102">
    <property type="protein sequence ID" value="MCW8349316.1"/>
    <property type="molecule type" value="Genomic_DNA"/>
</dbReference>
<gene>
    <name evidence="1" type="ORF">MD535_25400</name>
</gene>
<accession>A0A9X3CT81</accession>
<proteinExistence type="predicted"/>
<sequence>MHHQSLSTLCLMEASGQFLTDFFPLEILDSHSDKLAWIQEHKWEVVENEPDECVLNFIENLATRLQTFVQTQLTNQQVQAYSEEVNTLLLRRYGIDLRDIGFDPESIDLDEMPNEYVDRLALKYDLSDIR</sequence>
<reference evidence="1" key="1">
    <citation type="submission" date="2022-02" db="EMBL/GenBank/DDBJ databases">
        <title>Vibrio sp. nov, a new bacterium isolated from seawater.</title>
        <authorList>
            <person name="Yuan Y."/>
        </authorList>
    </citation>
    <scope>NUCLEOTIDE SEQUENCE</scope>
    <source>
        <strain evidence="1">ZSDZ65</strain>
    </source>
</reference>
<keyword evidence="2" id="KW-1185">Reference proteome</keyword>
<evidence type="ECO:0000313" key="2">
    <source>
        <dbReference type="Proteomes" id="UP001155587"/>
    </source>
</evidence>